<dbReference type="EMBL" id="FOQO01000001">
    <property type="protein sequence ID" value="SFH79732.1"/>
    <property type="molecule type" value="Genomic_DNA"/>
</dbReference>
<dbReference type="SUPFAM" id="SSF89095">
    <property type="entry name" value="GatB/YqeY motif"/>
    <property type="match status" value="1"/>
</dbReference>
<protein>
    <recommendedName>
        <fullName evidence="3">GatB/YqeY domain-containing protein</fullName>
    </recommendedName>
</protein>
<dbReference type="Gene3D" id="1.10.1510.10">
    <property type="entry name" value="Uncharacterised protein YqeY/AIM41 PF09424, N-terminal domain"/>
    <property type="match status" value="1"/>
</dbReference>
<dbReference type="Gene3D" id="1.10.10.410">
    <property type="match status" value="1"/>
</dbReference>
<dbReference type="RefSeq" id="WP_090622958.1">
    <property type="nucleotide sequence ID" value="NZ_FOQO01000001.1"/>
</dbReference>
<evidence type="ECO:0000313" key="2">
    <source>
        <dbReference type="Proteomes" id="UP000198670"/>
    </source>
</evidence>
<name>A0A1I3CZ19_9SPHI</name>
<proteinExistence type="predicted"/>
<dbReference type="AlphaFoldDB" id="A0A1I3CZ19"/>
<dbReference type="STRING" id="1477437.SAMN05444682_101248"/>
<dbReference type="Proteomes" id="UP000198670">
    <property type="component" value="Unassembled WGS sequence"/>
</dbReference>
<dbReference type="Pfam" id="PF09424">
    <property type="entry name" value="YqeY"/>
    <property type="match status" value="1"/>
</dbReference>
<dbReference type="InterPro" id="IPR003789">
    <property type="entry name" value="Asn/Gln_tRNA_amidoTrase-B-like"/>
</dbReference>
<organism evidence="1 2">
    <name type="scientific">Parapedobacter indicus</name>
    <dbReference type="NCBI Taxonomy" id="1477437"/>
    <lineage>
        <taxon>Bacteria</taxon>
        <taxon>Pseudomonadati</taxon>
        <taxon>Bacteroidota</taxon>
        <taxon>Sphingobacteriia</taxon>
        <taxon>Sphingobacteriales</taxon>
        <taxon>Sphingobacteriaceae</taxon>
        <taxon>Parapedobacter</taxon>
    </lineage>
</organism>
<evidence type="ECO:0000313" key="1">
    <source>
        <dbReference type="EMBL" id="SFH79732.1"/>
    </source>
</evidence>
<gene>
    <name evidence="1" type="ORF">SAMN05444682_101248</name>
</gene>
<dbReference type="PANTHER" id="PTHR28055">
    <property type="entry name" value="ALTERED INHERITANCE OF MITOCHONDRIA PROTEIN 41, MITOCHONDRIAL"/>
    <property type="match status" value="1"/>
</dbReference>
<dbReference type="PANTHER" id="PTHR28055:SF1">
    <property type="entry name" value="ALTERED INHERITANCE OF MITOCHONDRIA PROTEIN 41, MITOCHONDRIAL"/>
    <property type="match status" value="1"/>
</dbReference>
<dbReference type="InterPro" id="IPR023168">
    <property type="entry name" value="GatB_Yqey_C_2"/>
</dbReference>
<accession>A0A1I3CZ19</accession>
<dbReference type="GO" id="GO:0016884">
    <property type="term" value="F:carbon-nitrogen ligase activity, with glutamine as amido-N-donor"/>
    <property type="evidence" value="ECO:0007669"/>
    <property type="project" value="InterPro"/>
</dbReference>
<dbReference type="OrthoDB" id="9788127at2"/>
<sequence>MALQEKIDQDIKAAMLAKDNTRLRGLRAIKAAILLAKAEKGPAEALSEDTEVKVLQKLAKQRKESATIYQEQKRDDLYQIEMEELVVIEGFLPKQLSREEVENIVNQLISETGATGPKDMGKVMGLANQKLAGKADGKTISEIAKTLLTGN</sequence>
<keyword evidence="2" id="KW-1185">Reference proteome</keyword>
<dbReference type="InterPro" id="IPR042184">
    <property type="entry name" value="YqeY/Aim41_N"/>
</dbReference>
<reference evidence="1 2" key="1">
    <citation type="submission" date="2016-10" db="EMBL/GenBank/DDBJ databases">
        <authorList>
            <person name="de Groot N.N."/>
        </authorList>
    </citation>
    <scope>NUCLEOTIDE SEQUENCE [LARGE SCALE GENOMIC DNA]</scope>
    <source>
        <strain evidence="1 2">RK1</strain>
    </source>
</reference>
<evidence type="ECO:0008006" key="3">
    <source>
        <dbReference type="Google" id="ProtNLM"/>
    </source>
</evidence>
<dbReference type="InterPro" id="IPR019004">
    <property type="entry name" value="YqeY/Aim41"/>
</dbReference>